<accession>X1BTA6</accession>
<feature type="transmembrane region" description="Helical" evidence="5">
    <location>
        <begin position="42"/>
        <end position="69"/>
    </location>
</feature>
<gene>
    <name evidence="6" type="ORF">S01H4_30668</name>
</gene>
<comment type="caution">
    <text evidence="6">The sequence shown here is derived from an EMBL/GenBank/DDBJ whole genome shotgun (WGS) entry which is preliminary data.</text>
</comment>
<reference evidence="6" key="1">
    <citation type="journal article" date="2014" name="Front. Microbiol.">
        <title>High frequency of phylogenetically diverse reductive dehalogenase-homologous genes in deep subseafloor sedimentary metagenomes.</title>
        <authorList>
            <person name="Kawai M."/>
            <person name="Futagami T."/>
            <person name="Toyoda A."/>
            <person name="Takaki Y."/>
            <person name="Nishi S."/>
            <person name="Hori S."/>
            <person name="Arai W."/>
            <person name="Tsubouchi T."/>
            <person name="Morono Y."/>
            <person name="Uchiyama I."/>
            <person name="Ito T."/>
            <person name="Fujiyama A."/>
            <person name="Inagaki F."/>
            <person name="Takami H."/>
        </authorList>
    </citation>
    <scope>NUCLEOTIDE SEQUENCE</scope>
    <source>
        <strain evidence="6">Expedition CK06-06</strain>
    </source>
</reference>
<evidence type="ECO:0000256" key="4">
    <source>
        <dbReference type="ARBA" id="ARBA00023136"/>
    </source>
</evidence>
<dbReference type="GO" id="GO:0016020">
    <property type="term" value="C:membrane"/>
    <property type="evidence" value="ECO:0007669"/>
    <property type="project" value="UniProtKB-SubCell"/>
</dbReference>
<feature type="transmembrane region" description="Helical" evidence="5">
    <location>
        <begin position="6"/>
        <end position="22"/>
    </location>
</feature>
<sequence>MGWIVWAAGMTLIGFAYHYIYIRKAKVLIKHGIYKVIRHPLYLGWILSVFIATIFLYQHWIFIVIGTFVGGCRDLTLSQQEEAVYILKMGPITKSLTDSIND</sequence>
<evidence type="ECO:0000256" key="2">
    <source>
        <dbReference type="ARBA" id="ARBA00022692"/>
    </source>
</evidence>
<evidence type="ECO:0000256" key="5">
    <source>
        <dbReference type="SAM" id="Phobius"/>
    </source>
</evidence>
<keyword evidence="2 5" id="KW-0812">Transmembrane</keyword>
<feature type="non-terminal residue" evidence="6">
    <location>
        <position position="102"/>
    </location>
</feature>
<evidence type="ECO:0000313" key="6">
    <source>
        <dbReference type="EMBL" id="GAG75381.1"/>
    </source>
</evidence>
<evidence type="ECO:0000256" key="3">
    <source>
        <dbReference type="ARBA" id="ARBA00022989"/>
    </source>
</evidence>
<proteinExistence type="predicted"/>
<name>X1BTA6_9ZZZZ</name>
<protein>
    <submittedName>
        <fullName evidence="6">Uncharacterized protein</fullName>
    </submittedName>
</protein>
<keyword evidence="3 5" id="KW-1133">Transmembrane helix</keyword>
<dbReference type="GO" id="GO:0004671">
    <property type="term" value="F:protein C-terminal S-isoprenylcysteine carboxyl O-methyltransferase activity"/>
    <property type="evidence" value="ECO:0007669"/>
    <property type="project" value="InterPro"/>
</dbReference>
<dbReference type="Gene3D" id="1.20.120.1630">
    <property type="match status" value="1"/>
</dbReference>
<dbReference type="EMBL" id="BART01015850">
    <property type="protein sequence ID" value="GAG75381.1"/>
    <property type="molecule type" value="Genomic_DNA"/>
</dbReference>
<dbReference type="AlphaFoldDB" id="X1BTA6"/>
<evidence type="ECO:0000256" key="1">
    <source>
        <dbReference type="ARBA" id="ARBA00004141"/>
    </source>
</evidence>
<comment type="subcellular location">
    <subcellularLocation>
        <location evidence="1">Membrane</location>
        <topology evidence="1">Multi-pass membrane protein</topology>
    </subcellularLocation>
</comment>
<dbReference type="Pfam" id="PF04140">
    <property type="entry name" value="ICMT"/>
    <property type="match status" value="1"/>
</dbReference>
<organism evidence="6">
    <name type="scientific">marine sediment metagenome</name>
    <dbReference type="NCBI Taxonomy" id="412755"/>
    <lineage>
        <taxon>unclassified sequences</taxon>
        <taxon>metagenomes</taxon>
        <taxon>ecological metagenomes</taxon>
    </lineage>
</organism>
<dbReference type="InterPro" id="IPR007269">
    <property type="entry name" value="ICMT_MeTrfase"/>
</dbReference>
<keyword evidence="4 5" id="KW-0472">Membrane</keyword>